<keyword evidence="2" id="KW-1185">Reference proteome</keyword>
<accession>A0A9X4L1Z9</accession>
<sequence length="67" mass="7580">MGTFTISKGEVVIPLSKRGKDSANLIEKVEEAIHENGNETTVYTYERLKSGEFPLGEHQITIRWSDE</sequence>
<dbReference type="RefSeq" id="WP_277582654.1">
    <property type="nucleotide sequence ID" value="NZ_JAMBPY010000001.1"/>
</dbReference>
<protein>
    <submittedName>
        <fullName evidence="1">Uncharacterized protein</fullName>
    </submittedName>
</protein>
<proteinExistence type="predicted"/>
<organism evidence="1 2">
    <name type="scientific">Staphylococcus equorum</name>
    <dbReference type="NCBI Taxonomy" id="246432"/>
    <lineage>
        <taxon>Bacteria</taxon>
        <taxon>Bacillati</taxon>
        <taxon>Bacillota</taxon>
        <taxon>Bacilli</taxon>
        <taxon>Bacillales</taxon>
        <taxon>Staphylococcaceae</taxon>
        <taxon>Staphylococcus</taxon>
    </lineage>
</organism>
<evidence type="ECO:0000313" key="1">
    <source>
        <dbReference type="EMBL" id="MDG0844643.1"/>
    </source>
</evidence>
<dbReference type="AlphaFoldDB" id="A0A9X4L1Z9"/>
<comment type="caution">
    <text evidence="1">The sequence shown here is derived from an EMBL/GenBank/DDBJ whole genome shotgun (WGS) entry which is preliminary data.</text>
</comment>
<reference evidence="1" key="1">
    <citation type="submission" date="2022-05" db="EMBL/GenBank/DDBJ databases">
        <title>Comparative genomics of Staphylococcus equorum isolates.</title>
        <authorList>
            <person name="Luelf R.H."/>
        </authorList>
    </citation>
    <scope>NUCLEOTIDE SEQUENCE</scope>
    <source>
        <strain evidence="1">TMW 2.2497</strain>
    </source>
</reference>
<evidence type="ECO:0000313" key="2">
    <source>
        <dbReference type="Proteomes" id="UP001152422"/>
    </source>
</evidence>
<dbReference type="Proteomes" id="UP001152422">
    <property type="component" value="Unassembled WGS sequence"/>
</dbReference>
<name>A0A9X4L1Z9_9STAP</name>
<dbReference type="EMBL" id="JAMBQA010000001">
    <property type="protein sequence ID" value="MDG0844643.1"/>
    <property type="molecule type" value="Genomic_DNA"/>
</dbReference>
<gene>
    <name evidence="1" type="ORF">M4L89_00115</name>
</gene>